<protein>
    <recommendedName>
        <fullName evidence="9">C2H2-type domain-containing protein</fullName>
    </recommendedName>
</protein>
<dbReference type="Pfam" id="PF13912">
    <property type="entry name" value="zf-C2H2_6"/>
    <property type="match status" value="4"/>
</dbReference>
<dbReference type="FunFam" id="3.30.160.60:FF:000902">
    <property type="entry name" value="Zinc finger protein 445"/>
    <property type="match status" value="1"/>
</dbReference>
<gene>
    <name evidence="10" type="ORF">GEV33_012613</name>
</gene>
<dbReference type="PROSITE" id="PS00028">
    <property type="entry name" value="ZINC_FINGER_C2H2_1"/>
    <property type="match status" value="8"/>
</dbReference>
<dbReference type="FunFam" id="3.30.160.60:FF:000502">
    <property type="entry name" value="Zinc finger protein 710"/>
    <property type="match status" value="1"/>
</dbReference>
<evidence type="ECO:0000313" key="10">
    <source>
        <dbReference type="EMBL" id="KAH0810178.1"/>
    </source>
</evidence>
<feature type="domain" description="C2H2-type" evidence="9">
    <location>
        <begin position="357"/>
        <end position="384"/>
    </location>
</feature>
<dbReference type="GO" id="GO:0005654">
    <property type="term" value="C:nucleoplasm"/>
    <property type="evidence" value="ECO:0007669"/>
    <property type="project" value="TreeGrafter"/>
</dbReference>
<dbReference type="Proteomes" id="UP000719412">
    <property type="component" value="Unassembled WGS sequence"/>
</dbReference>
<evidence type="ECO:0000256" key="4">
    <source>
        <dbReference type="ARBA" id="ARBA00022771"/>
    </source>
</evidence>
<keyword evidence="4 8" id="KW-0863">Zinc-finger</keyword>
<feature type="domain" description="C2H2-type" evidence="9">
    <location>
        <begin position="553"/>
        <end position="581"/>
    </location>
</feature>
<comment type="subcellular location">
    <subcellularLocation>
        <location evidence="1">Nucleus</location>
    </subcellularLocation>
</comment>
<dbReference type="Pfam" id="PF00096">
    <property type="entry name" value="zf-C2H2"/>
    <property type="match status" value="4"/>
</dbReference>
<keyword evidence="6" id="KW-0238">DNA-binding</keyword>
<evidence type="ECO:0000256" key="5">
    <source>
        <dbReference type="ARBA" id="ARBA00022833"/>
    </source>
</evidence>
<keyword evidence="5" id="KW-0862">Zinc</keyword>
<dbReference type="PANTHER" id="PTHR24399">
    <property type="entry name" value="ZINC FINGER AND BTB DOMAIN-CONTAINING"/>
    <property type="match status" value="1"/>
</dbReference>
<keyword evidence="3" id="KW-0677">Repeat</keyword>
<feature type="domain" description="C2H2-type" evidence="9">
    <location>
        <begin position="523"/>
        <end position="550"/>
    </location>
</feature>
<keyword evidence="11" id="KW-1185">Reference proteome</keyword>
<name>A0A8J6H8X4_TENMO</name>
<dbReference type="PANTHER" id="PTHR24399:SF70">
    <property type="entry name" value="C2H2-TYPE DOMAIN-CONTAINING PROTEIN"/>
    <property type="match status" value="1"/>
</dbReference>
<dbReference type="GO" id="GO:0001227">
    <property type="term" value="F:DNA-binding transcription repressor activity, RNA polymerase II-specific"/>
    <property type="evidence" value="ECO:0007669"/>
    <property type="project" value="TreeGrafter"/>
</dbReference>
<dbReference type="PROSITE" id="PS50157">
    <property type="entry name" value="ZINC_FINGER_C2H2_2"/>
    <property type="match status" value="9"/>
</dbReference>
<feature type="domain" description="C2H2-type" evidence="9">
    <location>
        <begin position="441"/>
        <end position="468"/>
    </location>
</feature>
<evidence type="ECO:0000256" key="8">
    <source>
        <dbReference type="PROSITE-ProRule" id="PRU00042"/>
    </source>
</evidence>
<evidence type="ECO:0000256" key="6">
    <source>
        <dbReference type="ARBA" id="ARBA00023125"/>
    </source>
</evidence>
<keyword evidence="7" id="KW-0539">Nucleus</keyword>
<dbReference type="EMBL" id="JABDTM020027673">
    <property type="protein sequence ID" value="KAH0810178.1"/>
    <property type="molecule type" value="Genomic_DNA"/>
</dbReference>
<dbReference type="OrthoDB" id="3437960at2759"/>
<feature type="domain" description="C2H2-type" evidence="9">
    <location>
        <begin position="469"/>
        <end position="496"/>
    </location>
</feature>
<feature type="domain" description="C2H2-type" evidence="9">
    <location>
        <begin position="385"/>
        <end position="412"/>
    </location>
</feature>
<evidence type="ECO:0000313" key="11">
    <source>
        <dbReference type="Proteomes" id="UP000719412"/>
    </source>
</evidence>
<reference evidence="10" key="2">
    <citation type="submission" date="2021-08" db="EMBL/GenBank/DDBJ databases">
        <authorList>
            <person name="Eriksson T."/>
        </authorList>
    </citation>
    <scope>NUCLEOTIDE SEQUENCE</scope>
    <source>
        <strain evidence="10">Stoneville</strain>
        <tissue evidence="10">Whole head</tissue>
    </source>
</reference>
<keyword evidence="2" id="KW-0479">Metal-binding</keyword>
<feature type="domain" description="C2H2-type" evidence="9">
    <location>
        <begin position="497"/>
        <end position="519"/>
    </location>
</feature>
<evidence type="ECO:0000256" key="2">
    <source>
        <dbReference type="ARBA" id="ARBA00022723"/>
    </source>
</evidence>
<feature type="domain" description="C2H2-type" evidence="9">
    <location>
        <begin position="413"/>
        <end position="440"/>
    </location>
</feature>
<comment type="caution">
    <text evidence="10">The sequence shown here is derived from an EMBL/GenBank/DDBJ whole genome shotgun (WGS) entry which is preliminary data.</text>
</comment>
<organism evidence="10 11">
    <name type="scientific">Tenebrio molitor</name>
    <name type="common">Yellow mealworm beetle</name>
    <dbReference type="NCBI Taxonomy" id="7067"/>
    <lineage>
        <taxon>Eukaryota</taxon>
        <taxon>Metazoa</taxon>
        <taxon>Ecdysozoa</taxon>
        <taxon>Arthropoda</taxon>
        <taxon>Hexapoda</taxon>
        <taxon>Insecta</taxon>
        <taxon>Pterygota</taxon>
        <taxon>Neoptera</taxon>
        <taxon>Endopterygota</taxon>
        <taxon>Coleoptera</taxon>
        <taxon>Polyphaga</taxon>
        <taxon>Cucujiformia</taxon>
        <taxon>Tenebrionidae</taxon>
        <taxon>Tenebrio</taxon>
    </lineage>
</organism>
<dbReference type="InterPro" id="IPR013087">
    <property type="entry name" value="Znf_C2H2_type"/>
</dbReference>
<feature type="domain" description="C2H2-type" evidence="9">
    <location>
        <begin position="283"/>
        <end position="310"/>
    </location>
</feature>
<sequence>MVALNCPLCCNETFATSSSLKCHILEILDNLICPTCQEKFEKLSELAEHLENDCVETLICSGNDVEEVATKNEEVEDDVSQGGSILAKALLAESQPEKDESESEYFCQMCGVDFGDIDEHLNSYHEGQEIILEEESVESAQSPVEEHTIFIINSTDEQDDGTSPKELVFNSNVPKKLNTITQQDFKDKEGRLYTRKFVKIDKFWLQEDPIKPVTQKYLIGDNGVKKLGPDEATHILDKNSIIEIKKCLNCNQFFAAGDAYETHVCQDNLQPDPSPKKSSSAPYNCETCNTTFPTFKSLRLHRRMHEPIKTREIEAPANYDEGQEHVRHMFICKICNKTYDKEYELVHMNSHNSNNGFNCDVCNRKFFTQTNLDMHMKAHSNNKKFTCSYCKKPFVTYDALNEHLSNQCQKRPYACQFCGRRFARPHEKVKHERIHTGEKPHVCDICGKAFRVSYCLTLHLRTHSGTRPYQCKHCGKRFKSHSVYNHHLLTHSDVRAYKCPYCPKAFKTSVQLAGHKNSHIKPFTCTDCNRPFSSLYAVRAHMETHKRDNNLKYECWICGALYSRAFALRDHLKQQHQQVEGEKAKAEAVGVDEEMEAANSILVSEDIILGLDGATNIEIIENEAE</sequence>
<dbReference type="SMART" id="SM00355">
    <property type="entry name" value="ZnF_C2H2"/>
    <property type="match status" value="12"/>
</dbReference>
<evidence type="ECO:0000256" key="3">
    <source>
        <dbReference type="ARBA" id="ARBA00022737"/>
    </source>
</evidence>
<evidence type="ECO:0000256" key="1">
    <source>
        <dbReference type="ARBA" id="ARBA00004123"/>
    </source>
</evidence>
<dbReference type="AlphaFoldDB" id="A0A8J6H8X4"/>
<reference evidence="10" key="1">
    <citation type="journal article" date="2020" name="J Insects Food Feed">
        <title>The yellow mealworm (Tenebrio molitor) genome: a resource for the emerging insects as food and feed industry.</title>
        <authorList>
            <person name="Eriksson T."/>
            <person name="Andere A."/>
            <person name="Kelstrup H."/>
            <person name="Emery V."/>
            <person name="Picard C."/>
        </authorList>
    </citation>
    <scope>NUCLEOTIDE SEQUENCE</scope>
    <source>
        <strain evidence="10">Stoneville</strain>
        <tissue evidence="10">Whole head</tissue>
    </source>
</reference>
<dbReference type="GO" id="GO:0008270">
    <property type="term" value="F:zinc ion binding"/>
    <property type="evidence" value="ECO:0007669"/>
    <property type="project" value="UniProtKB-KW"/>
</dbReference>
<proteinExistence type="predicted"/>
<evidence type="ECO:0000259" key="9">
    <source>
        <dbReference type="PROSITE" id="PS50157"/>
    </source>
</evidence>
<accession>A0A8J6H8X4</accession>
<evidence type="ECO:0000256" key="7">
    <source>
        <dbReference type="ARBA" id="ARBA00023242"/>
    </source>
</evidence>
<dbReference type="GO" id="GO:0000978">
    <property type="term" value="F:RNA polymerase II cis-regulatory region sequence-specific DNA binding"/>
    <property type="evidence" value="ECO:0007669"/>
    <property type="project" value="TreeGrafter"/>
</dbReference>